<dbReference type="GO" id="GO:0005737">
    <property type="term" value="C:cytoplasm"/>
    <property type="evidence" value="ECO:0007669"/>
    <property type="project" value="TreeGrafter"/>
</dbReference>
<evidence type="ECO:0000256" key="1">
    <source>
        <dbReference type="ARBA" id="ARBA00022741"/>
    </source>
</evidence>
<sequence length="741" mass="77947">MRVAARPGPLVDRDRELEVFRRVLEGLGRGRSSVLVVEGQSGMGTGALVRRGCVLAGEAGVRVAYARGSRYESTVDFGLASQLSAQVTGPGQPRWGNDLAAVLCEEVLAEARRSPLLVAVDDAHFIDSGSARWLNAVVRRMTGTPLVLVLAVSSGTDQEPALRGLAERVLEAGPLTSAGVRQVLAAAFGEPPHGGFVSAVAHATGGVPSVVHAVAHRLAATGTTPVPAAEPLMRAMTSDALGERLARILDGLPDELVTVVRTIAVCGGSLDFELVCSVAGVEGMSSAGARSRLRRAGLLNDDPRPALAGWVPADQVLAAMDADAREKAQAVVAELCHRNAVPDDVVADILLDTRPVGDPWAAGVLRDVATRRTELGDTVAATRLLGRALREPVTGSPASRILFDLGEAEVATVPFASDRHLARVITAPAGPDVDALRVRAADLVLSRGDHALVGRLTAEVCEREDVAPEVRGKLLALHWLSQDRMGDTPEGAGSAAVGPLPEVPDDPAQAAVVAWRLALKGQDVRRTRALARTALLADGRDACPLAPRTAASVALDLAGMTDEASAGLEAAVADFRLPHDRSAVAYALLVRVGVSLRHDLLDAAARDLDTVLTTMPEQCWHPRQWHLLEAMRLLVHARSGELVVASRRITGTGYTDSAVLLYARGVVRLLNGDAENAVGMLLECGRLLLNAGLANPLVIPWRADAATASRVLGHDARADDLQSTHDALTRTWFADTGRALL</sequence>
<evidence type="ECO:0000313" key="4">
    <source>
        <dbReference type="EMBL" id="MCS7483577.1"/>
    </source>
</evidence>
<dbReference type="AlphaFoldDB" id="A0A9X2VWS6"/>
<keyword evidence="5" id="KW-1185">Reference proteome</keyword>
<proteinExistence type="predicted"/>
<dbReference type="EMBL" id="JANYMP010000034">
    <property type="protein sequence ID" value="MCS7483577.1"/>
    <property type="molecule type" value="Genomic_DNA"/>
</dbReference>
<evidence type="ECO:0000313" key="5">
    <source>
        <dbReference type="Proteomes" id="UP001141259"/>
    </source>
</evidence>
<dbReference type="SUPFAM" id="SSF52540">
    <property type="entry name" value="P-loop containing nucleoside triphosphate hydrolases"/>
    <property type="match status" value="1"/>
</dbReference>
<name>A0A9X2VWS6_9PSEU</name>
<accession>A0A9X2VWS6</accession>
<evidence type="ECO:0000259" key="3">
    <source>
        <dbReference type="Pfam" id="PF13191"/>
    </source>
</evidence>
<keyword evidence="2" id="KW-0067">ATP-binding</keyword>
<feature type="domain" description="Orc1-like AAA ATPase" evidence="3">
    <location>
        <begin position="10"/>
        <end position="149"/>
    </location>
</feature>
<evidence type="ECO:0000256" key="2">
    <source>
        <dbReference type="ARBA" id="ARBA00022840"/>
    </source>
</evidence>
<keyword evidence="1" id="KW-0547">Nucleotide-binding</keyword>
<comment type="caution">
    <text evidence="4">The sequence shown here is derived from an EMBL/GenBank/DDBJ whole genome shotgun (WGS) entry which is preliminary data.</text>
</comment>
<dbReference type="GO" id="GO:0005524">
    <property type="term" value="F:ATP binding"/>
    <property type="evidence" value="ECO:0007669"/>
    <property type="project" value="UniProtKB-KW"/>
</dbReference>
<dbReference type="PANTHER" id="PTHR16305">
    <property type="entry name" value="TESTICULAR SOLUBLE ADENYLYL CYCLASE"/>
    <property type="match status" value="1"/>
</dbReference>
<dbReference type="Pfam" id="PF13191">
    <property type="entry name" value="AAA_16"/>
    <property type="match status" value="1"/>
</dbReference>
<organism evidence="4 5">
    <name type="scientific">Umezawaea endophytica</name>
    <dbReference type="NCBI Taxonomy" id="1654476"/>
    <lineage>
        <taxon>Bacteria</taxon>
        <taxon>Bacillati</taxon>
        <taxon>Actinomycetota</taxon>
        <taxon>Actinomycetes</taxon>
        <taxon>Pseudonocardiales</taxon>
        <taxon>Pseudonocardiaceae</taxon>
        <taxon>Umezawaea</taxon>
    </lineage>
</organism>
<gene>
    <name evidence="4" type="ORF">NZH93_42625</name>
</gene>
<dbReference type="InterPro" id="IPR027417">
    <property type="entry name" value="P-loop_NTPase"/>
</dbReference>
<dbReference type="PANTHER" id="PTHR16305:SF35">
    <property type="entry name" value="TRANSCRIPTIONAL ACTIVATOR DOMAIN"/>
    <property type="match status" value="1"/>
</dbReference>
<dbReference type="RefSeq" id="WP_259629034.1">
    <property type="nucleotide sequence ID" value="NZ_JANYMP010000034.1"/>
</dbReference>
<dbReference type="GO" id="GO:0004016">
    <property type="term" value="F:adenylate cyclase activity"/>
    <property type="evidence" value="ECO:0007669"/>
    <property type="project" value="TreeGrafter"/>
</dbReference>
<dbReference type="InterPro" id="IPR041664">
    <property type="entry name" value="AAA_16"/>
</dbReference>
<reference evidence="4" key="1">
    <citation type="submission" date="2022-08" db="EMBL/GenBank/DDBJ databases">
        <authorList>
            <person name="Tistechok S."/>
            <person name="Samborskyy M."/>
            <person name="Roman I."/>
        </authorList>
    </citation>
    <scope>NUCLEOTIDE SEQUENCE</scope>
    <source>
        <strain evidence="4">DSM 103496</strain>
    </source>
</reference>
<dbReference type="Proteomes" id="UP001141259">
    <property type="component" value="Unassembled WGS sequence"/>
</dbReference>
<protein>
    <recommendedName>
        <fullName evidence="3">Orc1-like AAA ATPase domain-containing protein</fullName>
    </recommendedName>
</protein>